<organism evidence="1 2">
    <name type="scientific">Latimeria chalumnae</name>
    <name type="common">Coelacanth</name>
    <dbReference type="NCBI Taxonomy" id="7897"/>
    <lineage>
        <taxon>Eukaryota</taxon>
        <taxon>Metazoa</taxon>
        <taxon>Chordata</taxon>
        <taxon>Craniata</taxon>
        <taxon>Vertebrata</taxon>
        <taxon>Euteleostomi</taxon>
        <taxon>Coelacanthiformes</taxon>
        <taxon>Coelacanthidae</taxon>
        <taxon>Latimeria</taxon>
    </lineage>
</organism>
<name>H3AMW5_LATCH</name>
<dbReference type="GeneTree" id="ENSGT00940000164452"/>
<keyword evidence="2" id="KW-1185">Reference proteome</keyword>
<accession>H3AMW5</accession>
<reference evidence="1" key="3">
    <citation type="submission" date="2025-09" db="UniProtKB">
        <authorList>
            <consortium name="Ensembl"/>
        </authorList>
    </citation>
    <scope>IDENTIFICATION</scope>
</reference>
<dbReference type="InParanoid" id="H3AMW5"/>
<dbReference type="EMBL" id="AFYH01105023">
    <property type="status" value="NOT_ANNOTATED_CDS"/>
    <property type="molecule type" value="Genomic_DNA"/>
</dbReference>
<dbReference type="Proteomes" id="UP000008672">
    <property type="component" value="Unassembled WGS sequence"/>
</dbReference>
<sequence length="298" mass="33438">NLAVMFDKMPDAEGRCILNILAAPLVPDTEGKVKSYMLDLVFPDKCNKSTVSIAVTNTLQEFNIQNENVVIFNTDNATYMVAAYNTALKVLFPNALHITCMAHIMNLVGESFQKSFKQLSDFILYFSHMFYMAGSRKRCYLSFMHSKLQGTAHADFFQGAKDMNMTTKLDIMKTCSIAYEDAGGKLEKYLSGAQPGITFLKEVRIFNPARISLLPSEKSAYSNIPNFNTVPDSEFMSYVTIYGPDAVKNSARGVVDVDLFWSSMVAKMPKFSRIAKSLMYTLSNSANVERLNSMYKMI</sequence>
<reference evidence="2" key="1">
    <citation type="submission" date="2011-08" db="EMBL/GenBank/DDBJ databases">
        <title>The draft genome of Latimeria chalumnae.</title>
        <authorList>
            <person name="Di Palma F."/>
            <person name="Alfoldi J."/>
            <person name="Johnson J."/>
            <person name="Berlin A."/>
            <person name="Gnerre S."/>
            <person name="Jaffe D."/>
            <person name="MacCallum I."/>
            <person name="Young S."/>
            <person name="Walker B.J."/>
            <person name="Lander E."/>
            <person name="Lindblad-Toh K."/>
        </authorList>
    </citation>
    <scope>NUCLEOTIDE SEQUENCE [LARGE SCALE GENOMIC DNA]</scope>
    <source>
        <strain evidence="2">Wild caught</strain>
    </source>
</reference>
<proteinExistence type="predicted"/>
<protein>
    <recommendedName>
        <fullName evidence="3">DUF659 domain-containing protein</fullName>
    </recommendedName>
</protein>
<reference evidence="1" key="2">
    <citation type="submission" date="2025-08" db="UniProtKB">
        <authorList>
            <consortium name="Ensembl"/>
        </authorList>
    </citation>
    <scope>IDENTIFICATION</scope>
</reference>
<dbReference type="HOGENOM" id="CLU_025348_1_1_1"/>
<dbReference type="InterPro" id="IPR012337">
    <property type="entry name" value="RNaseH-like_sf"/>
</dbReference>
<dbReference type="SUPFAM" id="SSF53098">
    <property type="entry name" value="Ribonuclease H-like"/>
    <property type="match status" value="1"/>
</dbReference>
<evidence type="ECO:0000313" key="1">
    <source>
        <dbReference type="Ensembl" id="ENSLACP00000010986.1"/>
    </source>
</evidence>
<evidence type="ECO:0000313" key="2">
    <source>
        <dbReference type="Proteomes" id="UP000008672"/>
    </source>
</evidence>
<dbReference type="Ensembl" id="ENSLACT00000011068.1">
    <property type="protein sequence ID" value="ENSLACP00000010986.1"/>
    <property type="gene ID" value="ENSLACG00000009667.1"/>
</dbReference>
<dbReference type="AlphaFoldDB" id="H3AMW5"/>
<dbReference type="EMBL" id="AFYH01105022">
    <property type="status" value="NOT_ANNOTATED_CDS"/>
    <property type="molecule type" value="Genomic_DNA"/>
</dbReference>
<evidence type="ECO:0008006" key="3">
    <source>
        <dbReference type="Google" id="ProtNLM"/>
    </source>
</evidence>